<keyword evidence="3" id="KW-1185">Reference proteome</keyword>
<dbReference type="AlphaFoldDB" id="A0A0C3B3Y8"/>
<gene>
    <name evidence="2" type="ORF">PILCRDRAFT_524720</name>
</gene>
<accession>A0A0C3B3Y8</accession>
<keyword evidence="1" id="KW-0472">Membrane</keyword>
<evidence type="ECO:0000313" key="3">
    <source>
        <dbReference type="Proteomes" id="UP000054166"/>
    </source>
</evidence>
<sequence>MAWCDDKKGHIQVERGPRCQRSGRLAHPVGNLNSPPFRKAGLSFFQFTLHLPKGALTWYTAKVRPGHLALFCASVVLPFGLGPIFKNYFRSSRYSSGFK</sequence>
<feature type="transmembrane region" description="Helical" evidence="1">
    <location>
        <begin position="68"/>
        <end position="89"/>
    </location>
</feature>
<reference evidence="3" key="2">
    <citation type="submission" date="2015-01" db="EMBL/GenBank/DDBJ databases">
        <title>Evolutionary Origins and Diversification of the Mycorrhizal Mutualists.</title>
        <authorList>
            <consortium name="DOE Joint Genome Institute"/>
            <consortium name="Mycorrhizal Genomics Consortium"/>
            <person name="Kohler A."/>
            <person name="Kuo A."/>
            <person name="Nagy L.G."/>
            <person name="Floudas D."/>
            <person name="Copeland A."/>
            <person name="Barry K.W."/>
            <person name="Cichocki N."/>
            <person name="Veneault-Fourrey C."/>
            <person name="LaButti K."/>
            <person name="Lindquist E.A."/>
            <person name="Lipzen A."/>
            <person name="Lundell T."/>
            <person name="Morin E."/>
            <person name="Murat C."/>
            <person name="Riley R."/>
            <person name="Ohm R."/>
            <person name="Sun H."/>
            <person name="Tunlid A."/>
            <person name="Henrissat B."/>
            <person name="Grigoriev I.V."/>
            <person name="Hibbett D.S."/>
            <person name="Martin F."/>
        </authorList>
    </citation>
    <scope>NUCLEOTIDE SEQUENCE [LARGE SCALE GENOMIC DNA]</scope>
    <source>
        <strain evidence="3">F 1598</strain>
    </source>
</reference>
<proteinExistence type="predicted"/>
<protein>
    <submittedName>
        <fullName evidence="2">Uncharacterized protein</fullName>
    </submittedName>
</protein>
<evidence type="ECO:0000313" key="2">
    <source>
        <dbReference type="EMBL" id="KIM80928.1"/>
    </source>
</evidence>
<keyword evidence="1" id="KW-0812">Transmembrane</keyword>
<dbReference type="HOGENOM" id="CLU_2321210_0_0_1"/>
<organism evidence="2 3">
    <name type="scientific">Piloderma croceum (strain F 1598)</name>
    <dbReference type="NCBI Taxonomy" id="765440"/>
    <lineage>
        <taxon>Eukaryota</taxon>
        <taxon>Fungi</taxon>
        <taxon>Dikarya</taxon>
        <taxon>Basidiomycota</taxon>
        <taxon>Agaricomycotina</taxon>
        <taxon>Agaricomycetes</taxon>
        <taxon>Agaricomycetidae</taxon>
        <taxon>Atheliales</taxon>
        <taxon>Atheliaceae</taxon>
        <taxon>Piloderma</taxon>
    </lineage>
</organism>
<keyword evidence="1" id="KW-1133">Transmembrane helix</keyword>
<evidence type="ECO:0000256" key="1">
    <source>
        <dbReference type="SAM" id="Phobius"/>
    </source>
</evidence>
<name>A0A0C3B3Y8_PILCF</name>
<dbReference type="Proteomes" id="UP000054166">
    <property type="component" value="Unassembled WGS sequence"/>
</dbReference>
<reference evidence="2 3" key="1">
    <citation type="submission" date="2014-04" db="EMBL/GenBank/DDBJ databases">
        <authorList>
            <consortium name="DOE Joint Genome Institute"/>
            <person name="Kuo A."/>
            <person name="Tarkka M."/>
            <person name="Buscot F."/>
            <person name="Kohler A."/>
            <person name="Nagy L.G."/>
            <person name="Floudas D."/>
            <person name="Copeland A."/>
            <person name="Barry K.W."/>
            <person name="Cichocki N."/>
            <person name="Veneault-Fourrey C."/>
            <person name="LaButti K."/>
            <person name="Lindquist E.A."/>
            <person name="Lipzen A."/>
            <person name="Lundell T."/>
            <person name="Morin E."/>
            <person name="Murat C."/>
            <person name="Sun H."/>
            <person name="Tunlid A."/>
            <person name="Henrissat B."/>
            <person name="Grigoriev I.V."/>
            <person name="Hibbett D.S."/>
            <person name="Martin F."/>
            <person name="Nordberg H.P."/>
            <person name="Cantor M.N."/>
            <person name="Hua S.X."/>
        </authorList>
    </citation>
    <scope>NUCLEOTIDE SEQUENCE [LARGE SCALE GENOMIC DNA]</scope>
    <source>
        <strain evidence="2 3">F 1598</strain>
    </source>
</reference>
<dbReference type="EMBL" id="KN833002">
    <property type="protein sequence ID" value="KIM80928.1"/>
    <property type="molecule type" value="Genomic_DNA"/>
</dbReference>
<dbReference type="InParanoid" id="A0A0C3B3Y8"/>